<dbReference type="EMBL" id="FNWV01000006">
    <property type="protein sequence ID" value="SEH64121.1"/>
    <property type="molecule type" value="Genomic_DNA"/>
</dbReference>
<dbReference type="OrthoDB" id="1663583at2"/>
<gene>
    <name evidence="2" type="ORF">SAMN02910265_01868</name>
</gene>
<sequence length="253" mass="28358">MNEVSVDQDVPDADSAIVGSDTEDNSDSEGLVRYDLVFDAIIPKTSKVVRLVINIEIQVDTKMSYAIVTRGVYYAARLISRQKGTVFERSDYDKIQKVYTIWICPSPSGANTNSIVEYGLKPTKTIGQVNEPVENYDKMKIIIISLNDKGMEGDNSIIRLLSTLLSTTESVEKRKQILESEFNIPMTKEIEEEVLEMCNLGMAVEINATEKTLLDSIKKLMETTKWTVQQAMDALQIPKKDQARYAAMLGSNN</sequence>
<reference evidence="2 3" key="1">
    <citation type="submission" date="2016-10" db="EMBL/GenBank/DDBJ databases">
        <authorList>
            <person name="de Groot N.N."/>
        </authorList>
    </citation>
    <scope>NUCLEOTIDE SEQUENCE [LARGE SCALE GENOMIC DNA]</scope>
    <source>
        <strain evidence="2 3">YAD2003</strain>
    </source>
</reference>
<evidence type="ECO:0000313" key="2">
    <source>
        <dbReference type="EMBL" id="SEH64121.1"/>
    </source>
</evidence>
<dbReference type="AlphaFoldDB" id="A0A1H6JNV4"/>
<dbReference type="RefSeq" id="WP_081348193.1">
    <property type="nucleotide sequence ID" value="NZ_FNWV01000006.1"/>
</dbReference>
<dbReference type="Proteomes" id="UP000183190">
    <property type="component" value="Unassembled WGS sequence"/>
</dbReference>
<organism evidence="2 3">
    <name type="scientific">Ruminococcus flavefaciens</name>
    <dbReference type="NCBI Taxonomy" id="1265"/>
    <lineage>
        <taxon>Bacteria</taxon>
        <taxon>Bacillati</taxon>
        <taxon>Bacillota</taxon>
        <taxon>Clostridia</taxon>
        <taxon>Eubacteriales</taxon>
        <taxon>Oscillospiraceae</taxon>
        <taxon>Ruminococcus</taxon>
    </lineage>
</organism>
<accession>A0A1H6JNV4</accession>
<evidence type="ECO:0000313" key="3">
    <source>
        <dbReference type="Proteomes" id="UP000183190"/>
    </source>
</evidence>
<proteinExistence type="predicted"/>
<evidence type="ECO:0000256" key="1">
    <source>
        <dbReference type="SAM" id="MobiDB-lite"/>
    </source>
</evidence>
<name>A0A1H6JNV4_RUMFL</name>
<feature type="region of interest" description="Disordered" evidence="1">
    <location>
        <begin position="1"/>
        <end position="27"/>
    </location>
</feature>
<protein>
    <submittedName>
        <fullName evidence="2">PD-(D/E)XK nuclease family transposase</fullName>
    </submittedName>
</protein>
<dbReference type="Pfam" id="PF12784">
    <property type="entry name" value="PDDEXK_2"/>
    <property type="match status" value="1"/>
</dbReference>